<evidence type="ECO:0000313" key="14">
    <source>
        <dbReference type="Proteomes" id="UP000007524"/>
    </source>
</evidence>
<evidence type="ECO:0000256" key="2">
    <source>
        <dbReference type="ARBA" id="ARBA00005582"/>
    </source>
</evidence>
<dbReference type="GO" id="GO:0044716">
    <property type="term" value="F:8-oxo-GDP phosphatase activity"/>
    <property type="evidence" value="ECO:0007669"/>
    <property type="project" value="TreeGrafter"/>
</dbReference>
<comment type="similarity">
    <text evidence="2">Belongs to the Nudix hydrolase family.</text>
</comment>
<dbReference type="PROSITE" id="PS51462">
    <property type="entry name" value="NUDIX"/>
    <property type="match status" value="1"/>
</dbReference>
<keyword evidence="3" id="KW-0515">Mutator protein</keyword>
<sequence length="157" mass="17824">MNEAVGAIFLSKNTGRMMLNLRSESATYSNNWGFVGGKLQNNETPLQALYREIQEELGNSVPDIEDIIPFDVFSTKNGKFKYYSFVIVVENEFIPVLNHESSGYSWVEIGSYKSLRLHPGAKSTLLNENLMKDFKSLYESIKKGTVFVNSLNSEPYF</sequence>
<dbReference type="GO" id="GO:0006260">
    <property type="term" value="P:DNA replication"/>
    <property type="evidence" value="ECO:0007669"/>
    <property type="project" value="UniProtKB-KW"/>
</dbReference>
<dbReference type="PANTHER" id="PTHR47707">
    <property type="entry name" value="8-OXO-DGTP DIPHOSPHATASE"/>
    <property type="match status" value="1"/>
</dbReference>
<proteinExistence type="inferred from homology"/>
<gene>
    <name evidence="13" type="primary">mutT</name>
    <name evidence="13" type="ORF">RaK2_00066</name>
</gene>
<feature type="domain" description="Nudix hydrolase" evidence="12">
    <location>
        <begin position="1"/>
        <end position="130"/>
    </location>
</feature>
<dbReference type="RefSeq" id="YP_007007221.1">
    <property type="nucleotide sequence ID" value="NC_019526.1"/>
</dbReference>
<dbReference type="EC" id="3.6.1.55" evidence="11"/>
<dbReference type="PROSITE" id="PS00893">
    <property type="entry name" value="NUDIX_BOX"/>
    <property type="match status" value="1"/>
</dbReference>
<dbReference type="OrthoDB" id="11131at10239"/>
<evidence type="ECO:0000256" key="8">
    <source>
        <dbReference type="ARBA" id="ARBA00022842"/>
    </source>
</evidence>
<name>H6X3M3_9CAUD</name>
<evidence type="ECO:0000256" key="11">
    <source>
        <dbReference type="ARBA" id="ARBA00038905"/>
    </source>
</evidence>
<keyword evidence="5" id="KW-0479">Metal-binding</keyword>
<dbReference type="InterPro" id="IPR000086">
    <property type="entry name" value="NUDIX_hydrolase_dom"/>
</dbReference>
<organism evidence="13 14">
    <name type="scientific">Klebsiella phage vB_KleM_RaK2</name>
    <dbReference type="NCBI Taxonomy" id="1147094"/>
    <lineage>
        <taxon>Viruses</taxon>
        <taxon>Duplodnaviria</taxon>
        <taxon>Heunggongvirae</taxon>
        <taxon>Uroviricota</taxon>
        <taxon>Caudoviricetes</taxon>
        <taxon>Alcyoneusvirus</taxon>
        <taxon>Alcyoneusvirus RaK2</taxon>
    </lineage>
</organism>
<dbReference type="Proteomes" id="UP000007524">
    <property type="component" value="Segment"/>
</dbReference>
<dbReference type="InterPro" id="IPR047127">
    <property type="entry name" value="MutT-like"/>
</dbReference>
<dbReference type="Gene3D" id="3.90.79.10">
    <property type="entry name" value="Nucleoside Triphosphate Pyrophosphohydrolase"/>
    <property type="match status" value="1"/>
</dbReference>
<evidence type="ECO:0000256" key="1">
    <source>
        <dbReference type="ARBA" id="ARBA00001946"/>
    </source>
</evidence>
<dbReference type="CDD" id="cd02883">
    <property type="entry name" value="NUDIX_Hydrolase"/>
    <property type="match status" value="1"/>
</dbReference>
<evidence type="ECO:0000313" key="13">
    <source>
        <dbReference type="EMBL" id="AFA44339.1"/>
    </source>
</evidence>
<keyword evidence="7 13" id="KW-0378">Hydrolase</keyword>
<keyword evidence="14" id="KW-1185">Reference proteome</keyword>
<evidence type="ECO:0000256" key="4">
    <source>
        <dbReference type="ARBA" id="ARBA00022705"/>
    </source>
</evidence>
<reference evidence="13 14" key="1">
    <citation type="journal article" date="2012" name="J. Virol.">
        <title>Genome of Klebsiella sp.-Infecting Bacteriophage vB_KleM_RaK2.</title>
        <authorList>
            <person name="Simoliunas E."/>
            <person name="Kaliniene L."/>
            <person name="Truncaite L."/>
            <person name="Klausa V."/>
            <person name="Zajanckauskaite A."/>
            <person name="Meskys R."/>
        </authorList>
    </citation>
    <scope>NUCLEOTIDE SEQUENCE [LARGE SCALE GENOMIC DNA]</scope>
</reference>
<dbReference type="InterPro" id="IPR020084">
    <property type="entry name" value="NUDIX_hydrolase_CS"/>
</dbReference>
<comment type="cofactor">
    <cofactor evidence="1">
        <name>Mg(2+)</name>
        <dbReference type="ChEBI" id="CHEBI:18420"/>
    </cofactor>
</comment>
<dbReference type="EMBL" id="JQ513383">
    <property type="protein sequence ID" value="AFA44339.1"/>
    <property type="molecule type" value="Genomic_DNA"/>
</dbReference>
<evidence type="ECO:0000256" key="10">
    <source>
        <dbReference type="ARBA" id="ARBA00035861"/>
    </source>
</evidence>
<keyword evidence="6" id="KW-0227">DNA damage</keyword>
<dbReference type="Pfam" id="PF00293">
    <property type="entry name" value="NUDIX"/>
    <property type="match status" value="1"/>
</dbReference>
<dbReference type="KEGG" id="vg:14012654"/>
<evidence type="ECO:0000256" key="9">
    <source>
        <dbReference type="ARBA" id="ARBA00023204"/>
    </source>
</evidence>
<dbReference type="GO" id="GO:0044715">
    <property type="term" value="F:8-oxo-dGDP phosphatase activity"/>
    <property type="evidence" value="ECO:0007669"/>
    <property type="project" value="TreeGrafter"/>
</dbReference>
<dbReference type="SUPFAM" id="SSF55811">
    <property type="entry name" value="Nudix"/>
    <property type="match status" value="1"/>
</dbReference>
<dbReference type="GO" id="GO:0006281">
    <property type="term" value="P:DNA repair"/>
    <property type="evidence" value="ECO:0007669"/>
    <property type="project" value="UniProtKB-KW"/>
</dbReference>
<accession>H6X3M3</accession>
<keyword evidence="9" id="KW-0234">DNA repair</keyword>
<evidence type="ECO:0000256" key="6">
    <source>
        <dbReference type="ARBA" id="ARBA00022763"/>
    </source>
</evidence>
<dbReference type="GeneID" id="14012654"/>
<evidence type="ECO:0000259" key="12">
    <source>
        <dbReference type="PROSITE" id="PS51462"/>
    </source>
</evidence>
<dbReference type="PANTHER" id="PTHR47707:SF1">
    <property type="entry name" value="NUDIX HYDROLASE FAMILY PROTEIN"/>
    <property type="match status" value="1"/>
</dbReference>
<dbReference type="GO" id="GO:0046872">
    <property type="term" value="F:metal ion binding"/>
    <property type="evidence" value="ECO:0007669"/>
    <property type="project" value="UniProtKB-KW"/>
</dbReference>
<dbReference type="InterPro" id="IPR015797">
    <property type="entry name" value="NUDIX_hydrolase-like_dom_sf"/>
</dbReference>
<dbReference type="GO" id="GO:0035539">
    <property type="term" value="F:8-oxo-7,8-dihydrodeoxyguanosine triphosphate pyrophosphatase activity"/>
    <property type="evidence" value="ECO:0007669"/>
    <property type="project" value="UniProtKB-EC"/>
</dbReference>
<evidence type="ECO:0000256" key="3">
    <source>
        <dbReference type="ARBA" id="ARBA00022457"/>
    </source>
</evidence>
<evidence type="ECO:0000256" key="7">
    <source>
        <dbReference type="ARBA" id="ARBA00022801"/>
    </source>
</evidence>
<comment type="catalytic activity">
    <reaction evidence="10">
        <text>8-oxo-dGTP + H2O = 8-oxo-dGMP + diphosphate + H(+)</text>
        <dbReference type="Rhea" id="RHEA:31575"/>
        <dbReference type="ChEBI" id="CHEBI:15377"/>
        <dbReference type="ChEBI" id="CHEBI:15378"/>
        <dbReference type="ChEBI" id="CHEBI:33019"/>
        <dbReference type="ChEBI" id="CHEBI:63224"/>
        <dbReference type="ChEBI" id="CHEBI:77896"/>
        <dbReference type="EC" id="3.6.1.55"/>
    </reaction>
</comment>
<dbReference type="GO" id="GO:0008413">
    <property type="term" value="F:8-oxo-7,8-dihydroguanosine triphosphate pyrophosphatase activity"/>
    <property type="evidence" value="ECO:0007669"/>
    <property type="project" value="TreeGrafter"/>
</dbReference>
<evidence type="ECO:0000256" key="5">
    <source>
        <dbReference type="ARBA" id="ARBA00022723"/>
    </source>
</evidence>
<keyword evidence="8" id="KW-0460">Magnesium</keyword>
<protein>
    <recommendedName>
        <fullName evidence="11">8-oxo-dGTP diphosphatase</fullName>
        <ecNumber evidence="11">3.6.1.55</ecNumber>
    </recommendedName>
</protein>
<keyword evidence="4" id="KW-0235">DNA replication</keyword>